<keyword evidence="3" id="KW-1185">Reference proteome</keyword>
<reference evidence="2" key="1">
    <citation type="journal article" date="2019" name="bioRxiv">
        <title>The Genome of the Zebra Mussel, Dreissena polymorpha: A Resource for Invasive Species Research.</title>
        <authorList>
            <person name="McCartney M.A."/>
            <person name="Auch B."/>
            <person name="Kono T."/>
            <person name="Mallez S."/>
            <person name="Zhang Y."/>
            <person name="Obille A."/>
            <person name="Becker A."/>
            <person name="Abrahante J.E."/>
            <person name="Garbe J."/>
            <person name="Badalamenti J.P."/>
            <person name="Herman A."/>
            <person name="Mangelson H."/>
            <person name="Liachko I."/>
            <person name="Sullivan S."/>
            <person name="Sone E.D."/>
            <person name="Koren S."/>
            <person name="Silverstein K.A.T."/>
            <person name="Beckman K.B."/>
            <person name="Gohl D.M."/>
        </authorList>
    </citation>
    <scope>NUCLEOTIDE SEQUENCE</scope>
    <source>
        <strain evidence="2">Duluth1</strain>
        <tissue evidence="2">Whole animal</tissue>
    </source>
</reference>
<dbReference type="EMBL" id="JAIWYP010000002">
    <property type="protein sequence ID" value="KAH3862977.1"/>
    <property type="molecule type" value="Genomic_DNA"/>
</dbReference>
<name>A0A9D4LSI9_DREPO</name>
<sequence length="51" mass="5951">MGDEGRPRKTAGISRHSPHHAETIWSTKDKKLVMIELTVPWETRCDEAYER</sequence>
<reference evidence="2" key="2">
    <citation type="submission" date="2020-11" db="EMBL/GenBank/DDBJ databases">
        <authorList>
            <person name="McCartney M.A."/>
            <person name="Auch B."/>
            <person name="Kono T."/>
            <person name="Mallez S."/>
            <person name="Becker A."/>
            <person name="Gohl D.M."/>
            <person name="Silverstein K.A.T."/>
            <person name="Koren S."/>
            <person name="Bechman K.B."/>
            <person name="Herman A."/>
            <person name="Abrahante J.E."/>
            <person name="Garbe J."/>
        </authorList>
    </citation>
    <scope>NUCLEOTIDE SEQUENCE</scope>
    <source>
        <strain evidence="2">Duluth1</strain>
        <tissue evidence="2">Whole animal</tissue>
    </source>
</reference>
<evidence type="ECO:0000313" key="3">
    <source>
        <dbReference type="Proteomes" id="UP000828390"/>
    </source>
</evidence>
<proteinExistence type="predicted"/>
<dbReference type="AlphaFoldDB" id="A0A9D4LSI9"/>
<gene>
    <name evidence="2" type="ORF">DPMN_025953</name>
</gene>
<accession>A0A9D4LSI9</accession>
<comment type="caution">
    <text evidence="2">The sequence shown here is derived from an EMBL/GenBank/DDBJ whole genome shotgun (WGS) entry which is preliminary data.</text>
</comment>
<feature type="region of interest" description="Disordered" evidence="1">
    <location>
        <begin position="1"/>
        <end position="22"/>
    </location>
</feature>
<protein>
    <submittedName>
        <fullName evidence="2">Uncharacterized protein</fullName>
    </submittedName>
</protein>
<organism evidence="2 3">
    <name type="scientific">Dreissena polymorpha</name>
    <name type="common">Zebra mussel</name>
    <name type="synonym">Mytilus polymorpha</name>
    <dbReference type="NCBI Taxonomy" id="45954"/>
    <lineage>
        <taxon>Eukaryota</taxon>
        <taxon>Metazoa</taxon>
        <taxon>Spiralia</taxon>
        <taxon>Lophotrochozoa</taxon>
        <taxon>Mollusca</taxon>
        <taxon>Bivalvia</taxon>
        <taxon>Autobranchia</taxon>
        <taxon>Heteroconchia</taxon>
        <taxon>Euheterodonta</taxon>
        <taxon>Imparidentia</taxon>
        <taxon>Neoheterodontei</taxon>
        <taxon>Myida</taxon>
        <taxon>Dreissenoidea</taxon>
        <taxon>Dreissenidae</taxon>
        <taxon>Dreissena</taxon>
    </lineage>
</organism>
<evidence type="ECO:0000313" key="2">
    <source>
        <dbReference type="EMBL" id="KAH3862977.1"/>
    </source>
</evidence>
<evidence type="ECO:0000256" key="1">
    <source>
        <dbReference type="SAM" id="MobiDB-lite"/>
    </source>
</evidence>
<dbReference type="Proteomes" id="UP000828390">
    <property type="component" value="Unassembled WGS sequence"/>
</dbReference>